<gene>
    <name evidence="9" type="ORF">PYK22_01475</name>
</gene>
<evidence type="ECO:0000256" key="8">
    <source>
        <dbReference type="SAM" id="Coils"/>
    </source>
</evidence>
<accession>A0A0B6WYV3</accession>
<dbReference type="Pfam" id="PF02321">
    <property type="entry name" value="OEP"/>
    <property type="match status" value="2"/>
</dbReference>
<dbReference type="RefSeq" id="WP_162199815.1">
    <property type="nucleotide sequence ID" value="NZ_CBXV010000005.1"/>
</dbReference>
<dbReference type="GO" id="GO:0009279">
    <property type="term" value="C:cell outer membrane"/>
    <property type="evidence" value="ECO:0007669"/>
    <property type="project" value="UniProtKB-SubCell"/>
</dbReference>
<evidence type="ECO:0000256" key="7">
    <source>
        <dbReference type="ARBA" id="ARBA00023237"/>
    </source>
</evidence>
<keyword evidence="6" id="KW-0472">Membrane</keyword>
<comment type="subcellular location">
    <subcellularLocation>
        <location evidence="1">Cell outer membrane</location>
    </subcellularLocation>
</comment>
<organism evidence="9 10">
    <name type="scientific">Pyrinomonas methylaliphatogenes</name>
    <dbReference type="NCBI Taxonomy" id="454194"/>
    <lineage>
        <taxon>Bacteria</taxon>
        <taxon>Pseudomonadati</taxon>
        <taxon>Acidobacteriota</taxon>
        <taxon>Blastocatellia</taxon>
        <taxon>Blastocatellales</taxon>
        <taxon>Pyrinomonadaceae</taxon>
        <taxon>Pyrinomonas</taxon>
    </lineage>
</organism>
<dbReference type="EMBL" id="CBXV010000005">
    <property type="protein sequence ID" value="CDM65474.1"/>
    <property type="molecule type" value="Genomic_DNA"/>
</dbReference>
<reference evidence="9 10" key="1">
    <citation type="submission" date="2013-12" db="EMBL/GenBank/DDBJ databases">
        <authorList>
            <person name="Stott M."/>
        </authorList>
    </citation>
    <scope>NUCLEOTIDE SEQUENCE [LARGE SCALE GENOMIC DNA]</scope>
    <source>
        <strain evidence="9 10">K22</strain>
    </source>
</reference>
<evidence type="ECO:0000313" key="10">
    <source>
        <dbReference type="Proteomes" id="UP000031518"/>
    </source>
</evidence>
<feature type="coiled-coil region" evidence="8">
    <location>
        <begin position="190"/>
        <end position="255"/>
    </location>
</feature>
<keyword evidence="10" id="KW-1185">Reference proteome</keyword>
<keyword evidence="7" id="KW-0998">Cell outer membrane</keyword>
<reference evidence="9 10" key="2">
    <citation type="submission" date="2015-01" db="EMBL/GenBank/DDBJ databases">
        <title>Complete genome sequence of Pyrinomonas methylaliphatogenes type strain K22T.</title>
        <authorList>
            <person name="Lee K.C.Y."/>
            <person name="Power J.F."/>
            <person name="Dunfield P.F."/>
            <person name="Morgan X.C."/>
            <person name="Huttenhower C."/>
            <person name="Stott M.B."/>
        </authorList>
    </citation>
    <scope>NUCLEOTIDE SEQUENCE [LARGE SCALE GENOMIC DNA]</scope>
    <source>
        <strain evidence="9 10">K22</strain>
    </source>
</reference>
<dbReference type="Gene3D" id="1.20.1600.10">
    <property type="entry name" value="Outer membrane efflux proteins (OEP)"/>
    <property type="match status" value="1"/>
</dbReference>
<evidence type="ECO:0000256" key="5">
    <source>
        <dbReference type="ARBA" id="ARBA00022692"/>
    </source>
</evidence>
<dbReference type="AlphaFoldDB" id="A0A0B6WYV3"/>
<dbReference type="GO" id="GO:0015562">
    <property type="term" value="F:efflux transmembrane transporter activity"/>
    <property type="evidence" value="ECO:0007669"/>
    <property type="project" value="InterPro"/>
</dbReference>
<evidence type="ECO:0000313" key="9">
    <source>
        <dbReference type="EMBL" id="CDM65474.1"/>
    </source>
</evidence>
<protein>
    <submittedName>
        <fullName evidence="9">Outer membrane protein</fullName>
    </submittedName>
</protein>
<dbReference type="Proteomes" id="UP000031518">
    <property type="component" value="Unassembled WGS sequence"/>
</dbReference>
<keyword evidence="5" id="KW-0812">Transmembrane</keyword>
<dbReference type="STRING" id="454194.PYK22_01475"/>
<feature type="coiled-coil region" evidence="8">
    <location>
        <begin position="382"/>
        <end position="423"/>
    </location>
</feature>
<evidence type="ECO:0000256" key="1">
    <source>
        <dbReference type="ARBA" id="ARBA00004442"/>
    </source>
</evidence>
<evidence type="ECO:0000256" key="6">
    <source>
        <dbReference type="ARBA" id="ARBA00023136"/>
    </source>
</evidence>
<sequence length="474" mass="51045">MKVLLRFGLSFLCLIVGFAPSRGQAIGGASSGMISSSFSPTLFQATVQFPGAARTSQAPTTLNLEQAIQLAIENNLETLRAREQRREAEGIKQESLAGLLPNVSGAAYQANLTQNLAALGFRPGAFGLRSTFIGPFNNFDARLRLAQSIFDLGAIRRFQAGQAGVTLAGLREELAREQVATVTALAYLEALRAERAVAAAEANVELARALLRLAEDQRNAGVATGVDVTRAETRLAEEQLRLAQAQTAAEQARLNLKRIIGVPLEASLTLTDQLRFVSEPLPSLAEALAAAAQNRREILLAEQQVKISALERQAASAEQLPSVEFVGDYGTSGITPTDTALPTRRVAIQLNVPIFNGGLTRGRIAVAASRQRQAELELDSIRRQVEEDVRLAFANLRTAEAQVRAADESVRLAERELEMARDRFQAGVGDNLEVVNAQTALANAREAQVTALAVYNAARLNLASALGRAEKFRW</sequence>
<dbReference type="InterPro" id="IPR051906">
    <property type="entry name" value="TolC-like"/>
</dbReference>
<dbReference type="SUPFAM" id="SSF56954">
    <property type="entry name" value="Outer membrane efflux proteins (OEP)"/>
    <property type="match status" value="1"/>
</dbReference>
<dbReference type="GO" id="GO:0015288">
    <property type="term" value="F:porin activity"/>
    <property type="evidence" value="ECO:0007669"/>
    <property type="project" value="TreeGrafter"/>
</dbReference>
<evidence type="ECO:0000256" key="4">
    <source>
        <dbReference type="ARBA" id="ARBA00022452"/>
    </source>
</evidence>
<keyword evidence="4" id="KW-1134">Transmembrane beta strand</keyword>
<keyword evidence="3" id="KW-0813">Transport</keyword>
<name>A0A0B6WYV3_9BACT</name>
<keyword evidence="8" id="KW-0175">Coiled coil</keyword>
<comment type="similarity">
    <text evidence="2">Belongs to the outer membrane factor (OMF) (TC 1.B.17) family.</text>
</comment>
<dbReference type="InterPro" id="IPR003423">
    <property type="entry name" value="OMP_efflux"/>
</dbReference>
<evidence type="ECO:0000256" key="2">
    <source>
        <dbReference type="ARBA" id="ARBA00007613"/>
    </source>
</evidence>
<proteinExistence type="inferred from homology"/>
<dbReference type="PANTHER" id="PTHR30026:SF20">
    <property type="entry name" value="OUTER MEMBRANE PROTEIN TOLC"/>
    <property type="match status" value="1"/>
</dbReference>
<dbReference type="PANTHER" id="PTHR30026">
    <property type="entry name" value="OUTER MEMBRANE PROTEIN TOLC"/>
    <property type="match status" value="1"/>
</dbReference>
<evidence type="ECO:0000256" key="3">
    <source>
        <dbReference type="ARBA" id="ARBA00022448"/>
    </source>
</evidence>
<dbReference type="GO" id="GO:1990281">
    <property type="term" value="C:efflux pump complex"/>
    <property type="evidence" value="ECO:0007669"/>
    <property type="project" value="TreeGrafter"/>
</dbReference>